<gene>
    <name evidence="12" type="ORF">PACTADRAFT_35802</name>
</gene>
<evidence type="ECO:0000256" key="3">
    <source>
        <dbReference type="ARBA" id="ARBA00022448"/>
    </source>
</evidence>
<evidence type="ECO:0000256" key="1">
    <source>
        <dbReference type="ARBA" id="ARBA00004177"/>
    </source>
</evidence>
<sequence length="514" mass="58670">MSAAAQQYQQLLPEEILKWIYRVLQPEYKDPVTSYQDICSILVRFKSIRPRTKVYTNELGRSQLLFNFYGTVSSLQNNYQIPVEVWLPFEYPLNPPIAYVVLPAHSNLVLRPNSYVDANGQFQHPFLNYEWTRMDHNHDKLLKLFNIMCECFDHECPVYYKIINTNNSTESSNTPVEIPSPPALPNKVGLNGTTLQANHLQRKIESPVAAQFQHLQISRQGTGDSSNDGSMVNHHNYRTISTPVDSSSSTIYHNIQSPPPLPEKPQQYVSSTSNNRITEQISSSASAIQSRSPPASVGNNFIIASNRSSPGVQQRTPINKPVYRENDQFSLMDQDINSSKSPMLPTNPSRLEVLNSLQGNLKTISSRELKGNIQTLVNNKLYEYEEKLRILNQDFNETVNMQDYYTSVIQKNNEILDDKLSQIKKLNNELALKSKEEINVDNLTATPTVKHEQLYDLITEDMAITDTIQKLSELYESEKIGLNQHMKFTRNLARDQFMIRALSKKIVADLGLQE</sequence>
<dbReference type="GO" id="GO:0000813">
    <property type="term" value="C:ESCRT I complex"/>
    <property type="evidence" value="ECO:0007669"/>
    <property type="project" value="TreeGrafter"/>
</dbReference>
<evidence type="ECO:0008006" key="14">
    <source>
        <dbReference type="Google" id="ProtNLM"/>
    </source>
</evidence>
<dbReference type="EMBL" id="KV454018">
    <property type="protein sequence ID" value="ODV93169.1"/>
    <property type="molecule type" value="Genomic_DNA"/>
</dbReference>
<feature type="domain" description="UEV" evidence="11">
    <location>
        <begin position="15"/>
        <end position="162"/>
    </location>
</feature>
<keyword evidence="6 8" id="KW-0175">Coiled coil</keyword>
<dbReference type="GO" id="GO:0072666">
    <property type="term" value="P:establishment of protein localization to vacuole"/>
    <property type="evidence" value="ECO:0007669"/>
    <property type="project" value="UniProtKB-ARBA"/>
</dbReference>
<feature type="coiled-coil region" evidence="8">
    <location>
        <begin position="409"/>
        <end position="436"/>
    </location>
</feature>
<keyword evidence="4" id="KW-0967">Endosome</keyword>
<dbReference type="CDD" id="cd11685">
    <property type="entry name" value="UEV_TSG101-like"/>
    <property type="match status" value="1"/>
</dbReference>
<evidence type="ECO:0000259" key="11">
    <source>
        <dbReference type="PROSITE" id="PS51322"/>
    </source>
</evidence>
<evidence type="ECO:0000256" key="2">
    <source>
        <dbReference type="ARBA" id="ARBA00009594"/>
    </source>
</evidence>
<dbReference type="PANTHER" id="PTHR23306:SF3">
    <property type="entry name" value="TUMOR SUPPRESSOR PROTEIN 101"/>
    <property type="match status" value="1"/>
</dbReference>
<evidence type="ECO:0000259" key="10">
    <source>
        <dbReference type="PROSITE" id="PS51312"/>
    </source>
</evidence>
<dbReference type="Gene3D" id="3.10.110.10">
    <property type="entry name" value="Ubiquitin Conjugating Enzyme"/>
    <property type="match status" value="1"/>
</dbReference>
<dbReference type="Pfam" id="PF05743">
    <property type="entry name" value="UEV"/>
    <property type="match status" value="1"/>
</dbReference>
<keyword evidence="5 7" id="KW-0653">Protein transport</keyword>
<dbReference type="InterPro" id="IPR016135">
    <property type="entry name" value="UBQ-conjugating_enzyme/RWD"/>
</dbReference>
<dbReference type="Gene3D" id="6.10.140.820">
    <property type="match status" value="1"/>
</dbReference>
<name>A0A1E4TN65_PACTA</name>
<dbReference type="AlphaFoldDB" id="A0A1E4TN65"/>
<feature type="region of interest" description="Disordered" evidence="9">
    <location>
        <begin position="241"/>
        <end position="268"/>
    </location>
</feature>
<dbReference type="GO" id="GO:0043130">
    <property type="term" value="F:ubiquitin binding"/>
    <property type="evidence" value="ECO:0007669"/>
    <property type="project" value="TreeGrafter"/>
</dbReference>
<proteinExistence type="inferred from homology"/>
<dbReference type="OrthoDB" id="306304at2759"/>
<dbReference type="InterPro" id="IPR008883">
    <property type="entry name" value="UEV_N"/>
</dbReference>
<dbReference type="InterPro" id="IPR052070">
    <property type="entry name" value="ESCRT-I_UEV_domain"/>
</dbReference>
<evidence type="ECO:0000256" key="4">
    <source>
        <dbReference type="ARBA" id="ARBA00022753"/>
    </source>
</evidence>
<evidence type="ECO:0000256" key="5">
    <source>
        <dbReference type="ARBA" id="ARBA00022927"/>
    </source>
</evidence>
<dbReference type="PROSITE" id="PS51312">
    <property type="entry name" value="SB"/>
    <property type="match status" value="1"/>
</dbReference>
<protein>
    <recommendedName>
        <fullName evidence="14">UEV domain-containing protein</fullName>
    </recommendedName>
</protein>
<evidence type="ECO:0000313" key="13">
    <source>
        <dbReference type="Proteomes" id="UP000094236"/>
    </source>
</evidence>
<dbReference type="PANTHER" id="PTHR23306">
    <property type="entry name" value="TUMOR SUSCEPTIBILITY GENE 101 PROTEIN-RELATED"/>
    <property type="match status" value="1"/>
</dbReference>
<accession>A0A1E4TN65</accession>
<keyword evidence="13" id="KW-1185">Reference proteome</keyword>
<dbReference type="STRING" id="669874.A0A1E4TN65"/>
<comment type="subcellular location">
    <subcellularLocation>
        <location evidence="1">Endosome</location>
    </subcellularLocation>
</comment>
<evidence type="ECO:0000256" key="8">
    <source>
        <dbReference type="SAM" id="Coils"/>
    </source>
</evidence>
<comment type="similarity">
    <text evidence="2">Belongs to the ubiquitin-conjugating enzyme family. UEV subfamily.</text>
</comment>
<feature type="compositionally biased region" description="Polar residues" evidence="9">
    <location>
        <begin position="241"/>
        <end position="256"/>
    </location>
</feature>
<dbReference type="GO" id="GO:0043162">
    <property type="term" value="P:ubiquitin-dependent protein catabolic process via the multivesicular body sorting pathway"/>
    <property type="evidence" value="ECO:0007669"/>
    <property type="project" value="UniProtKB-ARBA"/>
</dbReference>
<keyword evidence="3 7" id="KW-0813">Transport</keyword>
<dbReference type="InterPro" id="IPR017916">
    <property type="entry name" value="SB_dom"/>
</dbReference>
<dbReference type="PROSITE" id="PS51322">
    <property type="entry name" value="UEV"/>
    <property type="match status" value="1"/>
</dbReference>
<evidence type="ECO:0000256" key="7">
    <source>
        <dbReference type="PROSITE-ProRule" id="PRU00644"/>
    </source>
</evidence>
<dbReference type="Pfam" id="PF09454">
    <property type="entry name" value="Vps23_core"/>
    <property type="match status" value="1"/>
</dbReference>
<dbReference type="GO" id="GO:0006886">
    <property type="term" value="P:intracellular protein transport"/>
    <property type="evidence" value="ECO:0007669"/>
    <property type="project" value="UniProtKB-ARBA"/>
</dbReference>
<evidence type="ECO:0000256" key="6">
    <source>
        <dbReference type="ARBA" id="ARBA00023054"/>
    </source>
</evidence>
<reference evidence="13" key="1">
    <citation type="submission" date="2016-05" db="EMBL/GenBank/DDBJ databases">
        <title>Comparative genomics of biotechnologically important yeasts.</title>
        <authorList>
            <consortium name="DOE Joint Genome Institute"/>
            <person name="Riley R."/>
            <person name="Haridas S."/>
            <person name="Wolfe K.H."/>
            <person name="Lopes M.R."/>
            <person name="Hittinger C.T."/>
            <person name="Goker M."/>
            <person name="Salamov A."/>
            <person name="Wisecaver J."/>
            <person name="Long T.M."/>
            <person name="Aerts A.L."/>
            <person name="Barry K."/>
            <person name="Choi C."/>
            <person name="Clum A."/>
            <person name="Coughlan A.Y."/>
            <person name="Deshpande S."/>
            <person name="Douglass A.P."/>
            <person name="Hanson S.J."/>
            <person name="Klenk H.-P."/>
            <person name="Labutti K."/>
            <person name="Lapidus A."/>
            <person name="Lindquist E."/>
            <person name="Lipzen A."/>
            <person name="Meier-Kolthoff J.P."/>
            <person name="Ohm R.A."/>
            <person name="Otillar R.P."/>
            <person name="Pangilinan J."/>
            <person name="Peng Y."/>
            <person name="Rokas A."/>
            <person name="Rosa C.A."/>
            <person name="Scheuner C."/>
            <person name="Sibirny A.A."/>
            <person name="Slot J.C."/>
            <person name="Stielow J.B."/>
            <person name="Sun H."/>
            <person name="Kurtzman C.P."/>
            <person name="Blackwell M."/>
            <person name="Grigoriev I.V."/>
            <person name="Jeffries T.W."/>
        </authorList>
    </citation>
    <scope>NUCLEOTIDE SEQUENCE [LARGE SCALE GENOMIC DNA]</scope>
    <source>
        <strain evidence="13">NRRL Y-2460</strain>
    </source>
</reference>
<evidence type="ECO:0000313" key="12">
    <source>
        <dbReference type="EMBL" id="ODV93169.1"/>
    </source>
</evidence>
<feature type="domain" description="SB" evidence="10">
    <location>
        <begin position="448"/>
        <end position="514"/>
    </location>
</feature>
<dbReference type="Proteomes" id="UP000094236">
    <property type="component" value="Unassembled WGS sequence"/>
</dbReference>
<dbReference type="InterPro" id="IPR037202">
    <property type="entry name" value="ESCRT_assembly_dom"/>
</dbReference>
<evidence type="ECO:0000256" key="9">
    <source>
        <dbReference type="SAM" id="MobiDB-lite"/>
    </source>
</evidence>
<organism evidence="12 13">
    <name type="scientific">Pachysolen tannophilus NRRL Y-2460</name>
    <dbReference type="NCBI Taxonomy" id="669874"/>
    <lineage>
        <taxon>Eukaryota</taxon>
        <taxon>Fungi</taxon>
        <taxon>Dikarya</taxon>
        <taxon>Ascomycota</taxon>
        <taxon>Saccharomycotina</taxon>
        <taxon>Pichiomycetes</taxon>
        <taxon>Pachysolenaceae</taxon>
        <taxon>Pachysolen</taxon>
    </lineage>
</organism>
<dbReference type="SUPFAM" id="SSF140111">
    <property type="entry name" value="Endosomal sorting complex assembly domain"/>
    <property type="match status" value="1"/>
</dbReference>
<dbReference type="SUPFAM" id="SSF54495">
    <property type="entry name" value="UBC-like"/>
    <property type="match status" value="1"/>
</dbReference>